<keyword evidence="2" id="KW-1185">Reference proteome</keyword>
<dbReference type="Gene3D" id="3.30.1240.10">
    <property type="match status" value="1"/>
</dbReference>
<dbReference type="PANTHER" id="PTHR10000:SF53">
    <property type="entry name" value="5-AMINO-6-(5-PHOSPHO-D-RIBITYLAMINO)URACIL PHOSPHATASE YBJI-RELATED"/>
    <property type="match status" value="1"/>
</dbReference>
<dbReference type="PANTHER" id="PTHR10000">
    <property type="entry name" value="PHOSPHOSERINE PHOSPHATASE"/>
    <property type="match status" value="1"/>
</dbReference>
<dbReference type="GO" id="GO:0005829">
    <property type="term" value="C:cytosol"/>
    <property type="evidence" value="ECO:0007669"/>
    <property type="project" value="TreeGrafter"/>
</dbReference>
<keyword evidence="1" id="KW-0378">Hydrolase</keyword>
<dbReference type="Pfam" id="PF08282">
    <property type="entry name" value="Hydrolase_3"/>
    <property type="match status" value="1"/>
</dbReference>
<sequence>MAIRLIASDLDGAFLNNQGGYDHRRFTQLYQQLQRRGIQLVMTSRRSATMMATQFVDYPNLWLVGGNGAELMQPTTAILASTFPRPAVVKILTILAAYSEVQLAVCGSQVVYLSQQATPSFVARVQHDYPNVRLVRMLRQVCDAVVKIEVACDPQVTEQLVYELTPKLAGLAMPVINAAGQLDLLQPGRDKGKAVHRLGQRLGIGAHEMLAFGAGLNAQTLLHQVHTGVAMANAPISLQSQADALTATNDQNGVCTYLERHLLPSLQKSTVFSEN</sequence>
<name>A0A660EAX8_9LACO</name>
<gene>
    <name evidence="1" type="ORF">MUDAN_MDHGFNIF_01918</name>
</gene>
<dbReference type="GO" id="GO:0016791">
    <property type="term" value="F:phosphatase activity"/>
    <property type="evidence" value="ECO:0007669"/>
    <property type="project" value="TreeGrafter"/>
</dbReference>
<evidence type="ECO:0000313" key="2">
    <source>
        <dbReference type="Proteomes" id="UP000289996"/>
    </source>
</evidence>
<dbReference type="EMBL" id="UYIG01000185">
    <property type="protein sequence ID" value="VDG30367.1"/>
    <property type="molecule type" value="Genomic_DNA"/>
</dbReference>
<dbReference type="InterPro" id="IPR023214">
    <property type="entry name" value="HAD_sf"/>
</dbReference>
<accession>A0A660EAX8</accession>
<evidence type="ECO:0000313" key="1">
    <source>
        <dbReference type="EMBL" id="VDG30367.1"/>
    </source>
</evidence>
<organism evidence="1 2">
    <name type="scientific">Lactiplantibacillus mudanjiangensis</name>
    <dbReference type="NCBI Taxonomy" id="1296538"/>
    <lineage>
        <taxon>Bacteria</taxon>
        <taxon>Bacillati</taxon>
        <taxon>Bacillota</taxon>
        <taxon>Bacilli</taxon>
        <taxon>Lactobacillales</taxon>
        <taxon>Lactobacillaceae</taxon>
        <taxon>Lactiplantibacillus</taxon>
    </lineage>
</organism>
<protein>
    <submittedName>
        <fullName evidence="1">HAD family hydrolase [Lactobacillus sp.]</fullName>
    </submittedName>
</protein>
<dbReference type="SUPFAM" id="SSF56784">
    <property type="entry name" value="HAD-like"/>
    <property type="match status" value="1"/>
</dbReference>
<dbReference type="InterPro" id="IPR036412">
    <property type="entry name" value="HAD-like_sf"/>
</dbReference>
<dbReference type="RefSeq" id="WP_165444402.1">
    <property type="nucleotide sequence ID" value="NZ_BJDY01000007.1"/>
</dbReference>
<dbReference type="Gene3D" id="3.40.50.1000">
    <property type="entry name" value="HAD superfamily/HAD-like"/>
    <property type="match status" value="1"/>
</dbReference>
<dbReference type="Proteomes" id="UP000289996">
    <property type="component" value="Unassembled WGS sequence"/>
</dbReference>
<reference evidence="1 2" key="1">
    <citation type="submission" date="2018-11" db="EMBL/GenBank/DDBJ databases">
        <authorList>
            <person name="Wuyts S."/>
        </authorList>
    </citation>
    <scope>NUCLEOTIDE SEQUENCE [LARGE SCALE GENOMIC DNA]</scope>
    <source>
        <strain evidence="1">Lactobacillus mudanjiangensis AMBF249</strain>
    </source>
</reference>
<dbReference type="AlphaFoldDB" id="A0A660EAX8"/>
<proteinExistence type="predicted"/>
<dbReference type="GO" id="GO:0000287">
    <property type="term" value="F:magnesium ion binding"/>
    <property type="evidence" value="ECO:0007669"/>
    <property type="project" value="TreeGrafter"/>
</dbReference>